<dbReference type="InterPro" id="IPR032675">
    <property type="entry name" value="LRR_dom_sf"/>
</dbReference>
<evidence type="ECO:0000256" key="3">
    <source>
        <dbReference type="ARBA" id="ARBA00022737"/>
    </source>
</evidence>
<dbReference type="PANTHER" id="PTHR24113:SF12">
    <property type="entry name" value="RAN GTPASE-ACTIVATING PROTEIN 1"/>
    <property type="match status" value="1"/>
</dbReference>
<keyword evidence="1" id="KW-0343">GTPase activation</keyword>
<dbReference type="GO" id="GO:0031267">
    <property type="term" value="F:small GTPase binding"/>
    <property type="evidence" value="ECO:0007669"/>
    <property type="project" value="TreeGrafter"/>
</dbReference>
<dbReference type="EMBL" id="CP008941">
    <property type="protein sequence ID" value="AIK96558.1"/>
    <property type="molecule type" value="Genomic_DNA"/>
</dbReference>
<dbReference type="PANTHER" id="PTHR24113">
    <property type="entry name" value="RAN GTPASE-ACTIVATING PROTEIN 1"/>
    <property type="match status" value="1"/>
</dbReference>
<evidence type="ECO:0000256" key="5">
    <source>
        <dbReference type="SAM" id="SignalP"/>
    </source>
</evidence>
<evidence type="ECO:0000313" key="7">
    <source>
        <dbReference type="EMBL" id="AIK96558.1"/>
    </source>
</evidence>
<feature type="domain" description="F-box/LRR-repeat protein 15-like leucin rich repeat" evidence="6">
    <location>
        <begin position="729"/>
        <end position="901"/>
    </location>
</feature>
<organism evidence="7 8">
    <name type="scientific">Candidatus Odyssella acanthamoebae</name>
    <dbReference type="NCBI Taxonomy" id="91604"/>
    <lineage>
        <taxon>Bacteria</taxon>
        <taxon>Pseudomonadati</taxon>
        <taxon>Pseudomonadota</taxon>
        <taxon>Alphaproteobacteria</taxon>
        <taxon>Holosporales</taxon>
        <taxon>Candidatus Paracaedibacteraceae</taxon>
        <taxon>Candidatus Odyssella</taxon>
    </lineage>
</organism>
<evidence type="ECO:0000259" key="6">
    <source>
        <dbReference type="Pfam" id="PF25372"/>
    </source>
</evidence>
<feature type="chain" id="PRO_5001717104" description="F-box/LRR-repeat protein 15-like leucin rich repeat domain-containing protein" evidence="5">
    <location>
        <begin position="21"/>
        <end position="933"/>
    </location>
</feature>
<dbReference type="InterPro" id="IPR027038">
    <property type="entry name" value="RanGap"/>
</dbReference>
<dbReference type="GO" id="GO:0005829">
    <property type="term" value="C:cytosol"/>
    <property type="evidence" value="ECO:0007669"/>
    <property type="project" value="TreeGrafter"/>
</dbReference>
<dbReference type="OrthoDB" id="270050at2"/>
<evidence type="ECO:0000256" key="1">
    <source>
        <dbReference type="ARBA" id="ARBA00022468"/>
    </source>
</evidence>
<evidence type="ECO:0000256" key="2">
    <source>
        <dbReference type="ARBA" id="ARBA00022614"/>
    </source>
</evidence>
<dbReference type="Gene3D" id="3.80.10.10">
    <property type="entry name" value="Ribonuclease Inhibitor"/>
    <property type="match status" value="5"/>
</dbReference>
<dbReference type="Proteomes" id="UP000028926">
    <property type="component" value="Chromosome"/>
</dbReference>
<reference evidence="7 8" key="1">
    <citation type="submission" date="2014-07" db="EMBL/GenBank/DDBJ databases">
        <title>Comparative genomic insights into amoeba endosymbionts belonging to the families of Holosporaceae and Candidatus Midichloriaceae within Rickettsiales.</title>
        <authorList>
            <person name="Wang Z."/>
            <person name="Wu M."/>
        </authorList>
    </citation>
    <scope>NUCLEOTIDE SEQUENCE [LARGE SCALE GENOMIC DNA]</scope>
    <source>
        <strain evidence="7">PRA3</strain>
    </source>
</reference>
<dbReference type="GO" id="GO:0048471">
    <property type="term" value="C:perinuclear region of cytoplasm"/>
    <property type="evidence" value="ECO:0007669"/>
    <property type="project" value="TreeGrafter"/>
</dbReference>
<keyword evidence="3" id="KW-0677">Repeat</keyword>
<proteinExistence type="predicted"/>
<gene>
    <name evidence="7" type="ORF">ID47_07135</name>
</gene>
<dbReference type="KEGG" id="paca:ID47_07135"/>
<sequence length="933" mass="102665">MYLRRLMLLVYSVFAFHCFASDSESEDEEEIAWRSLLRVISNDASSLGGHITLTDIEIDEKRAQELADALDTNKSLISLGLQNTAMNDDVLKVLLPSLMTRPTLTRLNLSGNDLSDESAPLIFRLLTKAKSLSSISLEDNGFTDNGVGFTLDEWITQDPGTLMGAFASSPILRLIHLKGNNLSSEAFAAIEEFIQERGRILLHERAVRSSSSIDNVITPELHALLTREPVPAIKEWLQDPRIAKFDRDRKALGNKEFIKRLKRVCLGLAGLSPEIQNLLTLEGLLGLALNSDLVTSYDPVYKRTTLDDSATGLLAEVLHNNKALRGLYLQGVSLHGSLNFPLLSGALLTLTSLETLELLNNNLGDAGALLISQFLIGNPTLTYLGLANNKIKAKGIDALADALAQNTVLKTLILASNPIGDQGGIKLADVLTKNKSLSTLDLAKTLLGEEGAIALAECLEVHPELVLLGLFGNQIGDNGLAAFVEGIKKLERTIEILLDHNPICPEDLELFKTNQAANLASYALHTSTQLLAKYNVEESSFTQKLRQEGFMEPVPHNDPEEEEEEINPVNLTDVDPEAELEVSRVAPREKTSQNTQTKSFFDRIWGRTSSSSIPSTPTQPVRSISPALLKDPKVGKYYHLLTEPHSLQRLEQIQDSHEGLPPLVKSLLPLDMCVRLGLDDHSVQLIDLSNLRLGEEGLKLLWNVLSSNTTVNTLKLANLGMGELQAYRLASVVAMNKKLTQLDLSNNPLTDGGLMALGTSLRVQHNLRGLDLTGVRRVTAKGLISLITTLSTINLEYLILNQIPLTFESALALQNLLEHSSPLRVLCLAQTGLSDVEAKFLAKALKENRTLEILKLEDNRLSDHSAKVLAQYLVNHPTLRELHLGGNKLTKKGAQYLIDMLQTGKIRLARLTFSPGLLTEEMEQRLNQLLDRH</sequence>
<dbReference type="SMART" id="SM00368">
    <property type="entry name" value="LRR_RI"/>
    <property type="match status" value="15"/>
</dbReference>
<dbReference type="Pfam" id="PF13516">
    <property type="entry name" value="LRR_6"/>
    <property type="match status" value="5"/>
</dbReference>
<protein>
    <recommendedName>
        <fullName evidence="6">F-box/LRR-repeat protein 15-like leucin rich repeat domain-containing protein</fullName>
    </recommendedName>
</protein>
<dbReference type="SUPFAM" id="SSF52047">
    <property type="entry name" value="RNI-like"/>
    <property type="match status" value="2"/>
</dbReference>
<dbReference type="eggNOG" id="COG4886">
    <property type="taxonomic scope" value="Bacteria"/>
</dbReference>
<dbReference type="STRING" id="91604.ID47_07135"/>
<name>A0A077AY38_9PROT</name>
<dbReference type="RefSeq" id="WP_051908707.1">
    <property type="nucleotide sequence ID" value="NZ_CP008941.1"/>
</dbReference>
<dbReference type="HOGENOM" id="CLU_313687_0_0_5"/>
<dbReference type="InterPro" id="IPR001611">
    <property type="entry name" value="Leu-rich_rpt"/>
</dbReference>
<dbReference type="AlphaFoldDB" id="A0A077AY38"/>
<evidence type="ECO:0000256" key="4">
    <source>
        <dbReference type="SAM" id="MobiDB-lite"/>
    </source>
</evidence>
<feature type="region of interest" description="Disordered" evidence="4">
    <location>
        <begin position="546"/>
        <end position="576"/>
    </location>
</feature>
<keyword evidence="2" id="KW-0433">Leucine-rich repeat</keyword>
<keyword evidence="8" id="KW-1185">Reference proteome</keyword>
<dbReference type="GO" id="GO:0005096">
    <property type="term" value="F:GTPase activator activity"/>
    <property type="evidence" value="ECO:0007669"/>
    <property type="project" value="UniProtKB-KW"/>
</dbReference>
<feature type="signal peptide" evidence="5">
    <location>
        <begin position="1"/>
        <end position="20"/>
    </location>
</feature>
<dbReference type="GO" id="GO:0006913">
    <property type="term" value="P:nucleocytoplasmic transport"/>
    <property type="evidence" value="ECO:0007669"/>
    <property type="project" value="TreeGrafter"/>
</dbReference>
<dbReference type="Pfam" id="PF25372">
    <property type="entry name" value="DUF7885"/>
    <property type="match status" value="1"/>
</dbReference>
<keyword evidence="5" id="KW-0732">Signal</keyword>
<accession>A0A077AY38</accession>
<dbReference type="PROSITE" id="PS51450">
    <property type="entry name" value="LRR"/>
    <property type="match status" value="1"/>
</dbReference>
<dbReference type="InterPro" id="IPR057207">
    <property type="entry name" value="FBXL15_LRR"/>
</dbReference>
<evidence type="ECO:0000313" key="8">
    <source>
        <dbReference type="Proteomes" id="UP000028926"/>
    </source>
</evidence>